<proteinExistence type="predicted"/>
<comment type="caution">
    <text evidence="2">The sequence shown here is derived from an EMBL/GenBank/DDBJ whole genome shotgun (WGS) entry which is preliminary data.</text>
</comment>
<evidence type="ECO:0000256" key="1">
    <source>
        <dbReference type="SAM" id="Phobius"/>
    </source>
</evidence>
<dbReference type="EMBL" id="WBOF01000002">
    <property type="protein sequence ID" value="MQS16473.1"/>
    <property type="molecule type" value="Genomic_DNA"/>
</dbReference>
<evidence type="ECO:0000313" key="3">
    <source>
        <dbReference type="Proteomes" id="UP000450000"/>
    </source>
</evidence>
<evidence type="ECO:0000313" key="2">
    <source>
        <dbReference type="EMBL" id="MQS16473.1"/>
    </source>
</evidence>
<name>A0A6N7L3P6_9ACTN</name>
<gene>
    <name evidence="2" type="ORF">F7Q99_30835</name>
</gene>
<feature type="transmembrane region" description="Helical" evidence="1">
    <location>
        <begin position="30"/>
        <end position="52"/>
    </location>
</feature>
<keyword evidence="1" id="KW-1133">Transmembrane helix</keyword>
<protein>
    <submittedName>
        <fullName evidence="2">Uncharacterized protein</fullName>
    </submittedName>
</protein>
<organism evidence="2 3">
    <name type="scientific">Streptomyces kaniharaensis</name>
    <dbReference type="NCBI Taxonomy" id="212423"/>
    <lineage>
        <taxon>Bacteria</taxon>
        <taxon>Bacillati</taxon>
        <taxon>Actinomycetota</taxon>
        <taxon>Actinomycetes</taxon>
        <taxon>Kitasatosporales</taxon>
        <taxon>Streptomycetaceae</taxon>
        <taxon>Streptomyces</taxon>
    </lineage>
</organism>
<keyword evidence="3" id="KW-1185">Reference proteome</keyword>
<sequence>MLAVIDVLSARIKALREEDAERGDISITTVIIWVAVIAAAVGIAGAIIAVVAKYQSKLNSQGPK</sequence>
<dbReference type="AlphaFoldDB" id="A0A6N7L3P6"/>
<accession>A0A6N7L3P6</accession>
<keyword evidence="1" id="KW-0812">Transmembrane</keyword>
<keyword evidence="1" id="KW-0472">Membrane</keyword>
<dbReference type="Proteomes" id="UP000450000">
    <property type="component" value="Unassembled WGS sequence"/>
</dbReference>
<reference evidence="2 3" key="1">
    <citation type="submission" date="2019-09" db="EMBL/GenBank/DDBJ databases">
        <title>Genome Sequences of Streptomyces kaniharaensis ATCC 21070.</title>
        <authorList>
            <person name="Zhu W."/>
            <person name="De Crecy-Lagard V."/>
            <person name="Richards N.G."/>
        </authorList>
    </citation>
    <scope>NUCLEOTIDE SEQUENCE [LARGE SCALE GENOMIC DNA]</scope>
    <source>
        <strain evidence="2 3">SF-557</strain>
    </source>
</reference>